<dbReference type="PANTHER" id="PTHR36974">
    <property type="entry name" value="MEMBRANE PROTEIN-RELATED"/>
    <property type="match status" value="1"/>
</dbReference>
<dbReference type="Proteomes" id="UP000005551">
    <property type="component" value="Unassembled WGS sequence"/>
</dbReference>
<evidence type="ECO:0000313" key="2">
    <source>
        <dbReference type="EMBL" id="EIM78053.1"/>
    </source>
</evidence>
<organism evidence="2 3">
    <name type="scientific">Nitritalea halalkaliphila LW7</name>
    <dbReference type="NCBI Taxonomy" id="1189621"/>
    <lineage>
        <taxon>Bacteria</taxon>
        <taxon>Pseudomonadati</taxon>
        <taxon>Bacteroidota</taxon>
        <taxon>Cytophagia</taxon>
        <taxon>Cytophagales</taxon>
        <taxon>Cyclobacteriaceae</taxon>
        <taxon>Nitritalea</taxon>
    </lineage>
</organism>
<reference evidence="2 3" key="1">
    <citation type="submission" date="2012-05" db="EMBL/GenBank/DDBJ databases">
        <title>Genome sequence of Nitritalea halalkaliphila LW7.</title>
        <authorList>
            <person name="Jangir P.K."/>
            <person name="Singh A."/>
            <person name="Shivaji S."/>
            <person name="Sharma R."/>
        </authorList>
    </citation>
    <scope>NUCLEOTIDE SEQUENCE [LARGE SCALE GENOMIC DNA]</scope>
    <source>
        <strain evidence="2 3">LW7</strain>
    </source>
</reference>
<gene>
    <name evidence="2" type="ORF">A3SI_04492</name>
</gene>
<keyword evidence="1" id="KW-0812">Transmembrane</keyword>
<dbReference type="EMBL" id="AJYA01000009">
    <property type="protein sequence ID" value="EIM78053.1"/>
    <property type="molecule type" value="Genomic_DNA"/>
</dbReference>
<feature type="transmembrane region" description="Helical" evidence="1">
    <location>
        <begin position="66"/>
        <end position="85"/>
    </location>
</feature>
<keyword evidence="1" id="KW-1133">Transmembrane helix</keyword>
<accession>I5C8A1</accession>
<evidence type="ECO:0000256" key="1">
    <source>
        <dbReference type="SAM" id="Phobius"/>
    </source>
</evidence>
<feature type="transmembrane region" description="Helical" evidence="1">
    <location>
        <begin position="5"/>
        <end position="24"/>
    </location>
</feature>
<feature type="transmembrane region" description="Helical" evidence="1">
    <location>
        <begin position="36"/>
        <end position="59"/>
    </location>
</feature>
<keyword evidence="1" id="KW-0472">Membrane</keyword>
<dbReference type="PANTHER" id="PTHR36974:SF1">
    <property type="entry name" value="DOXX FAMILY MEMBRANE PROTEIN"/>
    <property type="match status" value="1"/>
</dbReference>
<evidence type="ECO:0008006" key="4">
    <source>
        <dbReference type="Google" id="ProtNLM"/>
    </source>
</evidence>
<dbReference type="STRING" id="1189621.A3SI_04492"/>
<evidence type="ECO:0000313" key="3">
    <source>
        <dbReference type="Proteomes" id="UP000005551"/>
    </source>
</evidence>
<dbReference type="RefSeq" id="WP_009053696.1">
    <property type="nucleotide sequence ID" value="NZ_AJYA01000009.1"/>
</dbReference>
<protein>
    <recommendedName>
        <fullName evidence="4">DoxX family protein</fullName>
    </recommendedName>
</protein>
<comment type="caution">
    <text evidence="2">The sequence shown here is derived from an EMBL/GenBank/DDBJ whole genome shotgun (WGS) entry which is preliminary data.</text>
</comment>
<keyword evidence="3" id="KW-1185">Reference proteome</keyword>
<sequence length="123" mass="14153">MSIFLWRIVAAGFFIVAGVNHFVMPEFYLPLIPDYLPYPVLLNALSGLWEIVAGVGLLFTKYRRSAGWALQVLLLLFISSHIYFIQQGACVYEGLCVPMWVAWLRLLLLHPLIMWLVWRVSAQ</sequence>
<dbReference type="OrthoDB" id="327939at2"/>
<feature type="transmembrane region" description="Helical" evidence="1">
    <location>
        <begin position="97"/>
        <end position="118"/>
    </location>
</feature>
<name>I5C8A1_9BACT</name>
<dbReference type="AlphaFoldDB" id="I5C8A1"/>
<proteinExistence type="predicted"/>